<organism evidence="6 7">
    <name type="scientific">Ridgeia piscesae</name>
    <name type="common">Tubeworm</name>
    <dbReference type="NCBI Taxonomy" id="27915"/>
    <lineage>
        <taxon>Eukaryota</taxon>
        <taxon>Metazoa</taxon>
        <taxon>Spiralia</taxon>
        <taxon>Lophotrochozoa</taxon>
        <taxon>Annelida</taxon>
        <taxon>Polychaeta</taxon>
        <taxon>Sedentaria</taxon>
        <taxon>Canalipalpata</taxon>
        <taxon>Sabellida</taxon>
        <taxon>Siboglinidae</taxon>
        <taxon>Ridgeia</taxon>
    </lineage>
</organism>
<keyword evidence="4" id="KW-0143">Chaperone</keyword>
<dbReference type="PANTHER" id="PTHR13194">
    <property type="entry name" value="COMPLEX I INTERMEDIATE-ASSOCIATED PROTEIN 30"/>
    <property type="match status" value="1"/>
</dbReference>
<dbReference type="GO" id="GO:0051082">
    <property type="term" value="F:unfolded protein binding"/>
    <property type="evidence" value="ECO:0007669"/>
    <property type="project" value="TreeGrafter"/>
</dbReference>
<evidence type="ECO:0000313" key="6">
    <source>
        <dbReference type="EMBL" id="KAK2190389.1"/>
    </source>
</evidence>
<comment type="caution">
    <text evidence="6">The sequence shown here is derived from an EMBL/GenBank/DDBJ whole genome shotgun (WGS) entry which is preliminary data.</text>
</comment>
<evidence type="ECO:0000259" key="5">
    <source>
        <dbReference type="Pfam" id="PF08547"/>
    </source>
</evidence>
<dbReference type="GO" id="GO:0006120">
    <property type="term" value="P:mitochondrial electron transport, NADH to ubiquinone"/>
    <property type="evidence" value="ECO:0007669"/>
    <property type="project" value="TreeGrafter"/>
</dbReference>
<evidence type="ECO:0000256" key="1">
    <source>
        <dbReference type="ARBA" id="ARBA00004173"/>
    </source>
</evidence>
<evidence type="ECO:0000256" key="3">
    <source>
        <dbReference type="ARBA" id="ARBA00023128"/>
    </source>
</evidence>
<sequence>MSMTGVCLKQVTGCVSRRILSVTRRHHLAIQPNRCLFFESDFKSGYSSKKLKRPTLAGLKEEVKDLGPELGKLKQEWIRKMRCDEVWDQQHGDYEVVWRFNDKDTINSWIVTRDHDHDEGNSKAEFTLGANKKGIFRGVLDTNVPKDGIIKESGFCNISSQRHKKSFKRDDPYNWERYTHLLLRVRGDGRTYQVVIGMHRYYDLTWNDQYTYPLFTRGGPYWQTAKIPFSKFYLAAKGRIQDKQEKMQLDRISYVGITLADAYNGPFNLEVDYIGLYYDSNHSQDFAYEMYQVPSYMIY</sequence>
<evidence type="ECO:0000256" key="2">
    <source>
        <dbReference type="ARBA" id="ARBA00007884"/>
    </source>
</evidence>
<dbReference type="InterPro" id="IPR008979">
    <property type="entry name" value="Galactose-bd-like_sf"/>
</dbReference>
<dbReference type="SUPFAM" id="SSF49785">
    <property type="entry name" value="Galactose-binding domain-like"/>
    <property type="match status" value="1"/>
</dbReference>
<dbReference type="EMBL" id="JAODUO010000081">
    <property type="protein sequence ID" value="KAK2190389.1"/>
    <property type="molecule type" value="Genomic_DNA"/>
</dbReference>
<evidence type="ECO:0000313" key="7">
    <source>
        <dbReference type="Proteomes" id="UP001209878"/>
    </source>
</evidence>
<dbReference type="GO" id="GO:0032981">
    <property type="term" value="P:mitochondrial respiratory chain complex I assembly"/>
    <property type="evidence" value="ECO:0007669"/>
    <property type="project" value="TreeGrafter"/>
</dbReference>
<keyword evidence="3" id="KW-0496">Mitochondrion</keyword>
<dbReference type="PANTHER" id="PTHR13194:SF18">
    <property type="entry name" value="COMPLEX I INTERMEDIATE-ASSOCIATED PROTEIN 30, MITOCHONDRIAL"/>
    <property type="match status" value="1"/>
</dbReference>
<reference evidence="6" key="1">
    <citation type="journal article" date="2023" name="Mol. Biol. Evol.">
        <title>Third-Generation Sequencing Reveals the Adaptive Role of the Epigenome in Three Deep-Sea Polychaetes.</title>
        <authorList>
            <person name="Perez M."/>
            <person name="Aroh O."/>
            <person name="Sun Y."/>
            <person name="Lan Y."/>
            <person name="Juniper S.K."/>
            <person name="Young C.R."/>
            <person name="Angers B."/>
            <person name="Qian P.Y."/>
        </authorList>
    </citation>
    <scope>NUCLEOTIDE SEQUENCE</scope>
    <source>
        <strain evidence="6">R07B-5</strain>
    </source>
</reference>
<comment type="subcellular location">
    <subcellularLocation>
        <location evidence="1">Mitochondrion</location>
    </subcellularLocation>
</comment>
<dbReference type="Proteomes" id="UP001209878">
    <property type="component" value="Unassembled WGS sequence"/>
</dbReference>
<evidence type="ECO:0000256" key="4">
    <source>
        <dbReference type="ARBA" id="ARBA00023186"/>
    </source>
</evidence>
<name>A0AAD9UI61_RIDPI</name>
<keyword evidence="7" id="KW-1185">Reference proteome</keyword>
<proteinExistence type="inferred from homology"/>
<dbReference type="AlphaFoldDB" id="A0AAD9UI61"/>
<dbReference type="InterPro" id="IPR013857">
    <property type="entry name" value="NADH-UbQ_OxRdtase-assoc_prot30"/>
</dbReference>
<comment type="similarity">
    <text evidence="2">Belongs to the CIA30 family.</text>
</comment>
<protein>
    <recommendedName>
        <fullName evidence="5">NADH:ubiquinone oxidoreductase intermediate-associated protein 30 domain-containing protein</fullName>
    </recommendedName>
</protein>
<accession>A0AAD9UI61</accession>
<dbReference type="InterPro" id="IPR039131">
    <property type="entry name" value="NDUFAF1"/>
</dbReference>
<gene>
    <name evidence="6" type="ORF">NP493_82g03043</name>
</gene>
<dbReference type="Pfam" id="PF08547">
    <property type="entry name" value="CIA30"/>
    <property type="match status" value="1"/>
</dbReference>
<feature type="domain" description="NADH:ubiquinone oxidoreductase intermediate-associated protein 30" evidence="5">
    <location>
        <begin position="98"/>
        <end position="271"/>
    </location>
</feature>
<dbReference type="GO" id="GO:0005739">
    <property type="term" value="C:mitochondrion"/>
    <property type="evidence" value="ECO:0007669"/>
    <property type="project" value="UniProtKB-SubCell"/>
</dbReference>